<protein>
    <submittedName>
        <fullName evidence="2">Uncharacterized protein</fullName>
    </submittedName>
</protein>
<dbReference type="EMBL" id="JAIWYP010000010">
    <property type="protein sequence ID" value="KAH3753312.1"/>
    <property type="molecule type" value="Genomic_DNA"/>
</dbReference>
<reference evidence="2" key="2">
    <citation type="submission" date="2020-11" db="EMBL/GenBank/DDBJ databases">
        <authorList>
            <person name="McCartney M.A."/>
            <person name="Auch B."/>
            <person name="Kono T."/>
            <person name="Mallez S."/>
            <person name="Becker A."/>
            <person name="Gohl D.M."/>
            <person name="Silverstein K.A.T."/>
            <person name="Koren S."/>
            <person name="Bechman K.B."/>
            <person name="Herman A."/>
            <person name="Abrahante J.E."/>
            <person name="Garbe J."/>
        </authorList>
    </citation>
    <scope>NUCLEOTIDE SEQUENCE</scope>
    <source>
        <strain evidence="2">Duluth1</strain>
        <tissue evidence="2">Whole animal</tissue>
    </source>
</reference>
<evidence type="ECO:0000256" key="1">
    <source>
        <dbReference type="SAM" id="MobiDB-lite"/>
    </source>
</evidence>
<dbReference type="AlphaFoldDB" id="A0A9D4IAW6"/>
<dbReference type="Proteomes" id="UP000828390">
    <property type="component" value="Unassembled WGS sequence"/>
</dbReference>
<evidence type="ECO:0000313" key="2">
    <source>
        <dbReference type="EMBL" id="KAH3753312.1"/>
    </source>
</evidence>
<feature type="region of interest" description="Disordered" evidence="1">
    <location>
        <begin position="1"/>
        <end position="23"/>
    </location>
</feature>
<proteinExistence type="predicted"/>
<evidence type="ECO:0000313" key="3">
    <source>
        <dbReference type="Proteomes" id="UP000828390"/>
    </source>
</evidence>
<organism evidence="2 3">
    <name type="scientific">Dreissena polymorpha</name>
    <name type="common">Zebra mussel</name>
    <name type="synonym">Mytilus polymorpha</name>
    <dbReference type="NCBI Taxonomy" id="45954"/>
    <lineage>
        <taxon>Eukaryota</taxon>
        <taxon>Metazoa</taxon>
        <taxon>Spiralia</taxon>
        <taxon>Lophotrochozoa</taxon>
        <taxon>Mollusca</taxon>
        <taxon>Bivalvia</taxon>
        <taxon>Autobranchia</taxon>
        <taxon>Heteroconchia</taxon>
        <taxon>Euheterodonta</taxon>
        <taxon>Imparidentia</taxon>
        <taxon>Neoheterodontei</taxon>
        <taxon>Myida</taxon>
        <taxon>Dreissenoidea</taxon>
        <taxon>Dreissenidae</taxon>
        <taxon>Dreissena</taxon>
    </lineage>
</organism>
<accession>A0A9D4IAW6</accession>
<gene>
    <name evidence="2" type="ORF">DPMN_187947</name>
</gene>
<comment type="caution">
    <text evidence="2">The sequence shown here is derived from an EMBL/GenBank/DDBJ whole genome shotgun (WGS) entry which is preliminary data.</text>
</comment>
<sequence length="169" mass="18973">MSDDIKGIRFNSDLERRSMGQKPKREYESKSFCAKSFRRMEHHEEISCVNETCVTSKEAEVKDETCIFRDQPGELVPITTCSDRMSAFLGHCCHKETRATYCTTNSQGKLDMEGSRQSSARRLTVVLAASTVKDETGAPYADGSVILRTFEQCPAAKLVPTFGEKCQVR</sequence>
<keyword evidence="3" id="KW-1185">Reference proteome</keyword>
<reference evidence="2" key="1">
    <citation type="journal article" date="2019" name="bioRxiv">
        <title>The Genome of the Zebra Mussel, Dreissena polymorpha: A Resource for Invasive Species Research.</title>
        <authorList>
            <person name="McCartney M.A."/>
            <person name="Auch B."/>
            <person name="Kono T."/>
            <person name="Mallez S."/>
            <person name="Zhang Y."/>
            <person name="Obille A."/>
            <person name="Becker A."/>
            <person name="Abrahante J.E."/>
            <person name="Garbe J."/>
            <person name="Badalamenti J.P."/>
            <person name="Herman A."/>
            <person name="Mangelson H."/>
            <person name="Liachko I."/>
            <person name="Sullivan S."/>
            <person name="Sone E.D."/>
            <person name="Koren S."/>
            <person name="Silverstein K.A.T."/>
            <person name="Beckman K.B."/>
            <person name="Gohl D.M."/>
        </authorList>
    </citation>
    <scope>NUCLEOTIDE SEQUENCE</scope>
    <source>
        <strain evidence="2">Duluth1</strain>
        <tissue evidence="2">Whole animal</tissue>
    </source>
</reference>
<name>A0A9D4IAW6_DREPO</name>